<dbReference type="GeneID" id="17354882"/>
<dbReference type="Gene3D" id="3.40.50.2000">
    <property type="entry name" value="Glycogen Phosphorylase B"/>
    <property type="match status" value="1"/>
</dbReference>
<feature type="transmembrane region" description="Helical" evidence="6">
    <location>
        <begin position="432"/>
        <end position="455"/>
    </location>
</feature>
<evidence type="ECO:0000256" key="2">
    <source>
        <dbReference type="ARBA" id="ARBA00022676"/>
    </source>
</evidence>
<accession>E1ZF21</accession>
<evidence type="ECO:0000256" key="5">
    <source>
        <dbReference type="RuleBase" id="RU362057"/>
    </source>
</evidence>
<dbReference type="PANTHER" id="PTHR48043:SF145">
    <property type="entry name" value="FI06409P-RELATED"/>
    <property type="match status" value="1"/>
</dbReference>
<name>E1ZF21_CHLVA</name>
<dbReference type="AlphaFoldDB" id="E1ZF21"/>
<evidence type="ECO:0000256" key="1">
    <source>
        <dbReference type="ARBA" id="ARBA00009995"/>
    </source>
</evidence>
<dbReference type="InterPro" id="IPR002213">
    <property type="entry name" value="UDP_glucos_trans"/>
</dbReference>
<keyword evidence="9" id="KW-1185">Reference proteome</keyword>
<dbReference type="PANTHER" id="PTHR48043">
    <property type="entry name" value="EG:EG0003.4 PROTEIN-RELATED"/>
    <property type="match status" value="1"/>
</dbReference>
<dbReference type="RefSeq" id="XP_005847696.1">
    <property type="nucleotide sequence ID" value="XM_005847634.1"/>
</dbReference>
<evidence type="ECO:0000313" key="9">
    <source>
        <dbReference type="Proteomes" id="UP000008141"/>
    </source>
</evidence>
<comment type="similarity">
    <text evidence="1 4">Belongs to the UDP-glycosyltransferase family.</text>
</comment>
<keyword evidence="6" id="KW-0812">Transmembrane</keyword>
<feature type="chain" id="PRO_5003156385" description="Glycosyltransferase" evidence="7">
    <location>
        <begin position="19"/>
        <end position="469"/>
    </location>
</feature>
<keyword evidence="7" id="KW-0732">Signal</keyword>
<sequence length="469" mass="50237">MSLAQAALLLLAAGSVVGGHRHPTLAIVMLPGGQSHAFQGIAIARSMRGRGWRTAMVLPDFDHDNLEGKKLLGGGLETVVFKTPPYTNKRFQEEMLKQEELMELKTNLHEFVAMHARHFEQMCRHLLDDGAAMDALRGLDADMLLLDVLFSCGEAIAELLQTRVMLLDPVDIVDPFMSKLDRFPYSLAVHAAMGSGLVHPMLVGPLLGGGEAKPLPADLSAILEGAGPRGVVYVSFGTTFRPSSCDVVHGLAAALSAVNTTVIWAVDLAHLPVGCPLDVASLPPSIHVMRWVPQDDLLSHPQLRAFLSHAGVNSIYEAARRGKPMVCMPLAGDQYDGCAKAVKGGWGLQFKKGDLSPSTAHKLAAMLEQAAAKDSPLAQRAAVVSGMLNAHPRPAMELAADWIEYALALPPDADLSDPAVAMPHWKRYCLDVYAVAAVAVAAVLGVAALVLRLAWRGLMGLRVKHGKME</sequence>
<evidence type="ECO:0000256" key="4">
    <source>
        <dbReference type="RuleBase" id="RU003718"/>
    </source>
</evidence>
<keyword evidence="6" id="KW-0472">Membrane</keyword>
<dbReference type="InterPro" id="IPR035595">
    <property type="entry name" value="UDP_glycos_trans_CS"/>
</dbReference>
<dbReference type="EC" id="2.4.1.-" evidence="5"/>
<protein>
    <recommendedName>
        <fullName evidence="5">Glycosyltransferase</fullName>
        <ecNumber evidence="5">2.4.1.-</ecNumber>
    </recommendedName>
</protein>
<dbReference type="OrthoDB" id="550202at2759"/>
<dbReference type="STRING" id="554065.E1ZF21"/>
<dbReference type="KEGG" id="cvr:CHLNCDRAFT_57900"/>
<dbReference type="CDD" id="cd03784">
    <property type="entry name" value="GT1_Gtf-like"/>
    <property type="match status" value="1"/>
</dbReference>
<dbReference type="InParanoid" id="E1ZF21"/>
<dbReference type="SUPFAM" id="SSF53756">
    <property type="entry name" value="UDP-Glycosyltransferase/glycogen phosphorylase"/>
    <property type="match status" value="1"/>
</dbReference>
<keyword evidence="3 4" id="KW-0808">Transferase</keyword>
<proteinExistence type="inferred from homology"/>
<keyword evidence="6" id="KW-1133">Transmembrane helix</keyword>
<evidence type="ECO:0000256" key="3">
    <source>
        <dbReference type="ARBA" id="ARBA00022679"/>
    </source>
</evidence>
<dbReference type="Proteomes" id="UP000008141">
    <property type="component" value="Unassembled WGS sequence"/>
</dbReference>
<dbReference type="GO" id="GO:0008194">
    <property type="term" value="F:UDP-glycosyltransferase activity"/>
    <property type="evidence" value="ECO:0007669"/>
    <property type="project" value="InterPro"/>
</dbReference>
<organism evidence="9">
    <name type="scientific">Chlorella variabilis</name>
    <name type="common">Green alga</name>
    <dbReference type="NCBI Taxonomy" id="554065"/>
    <lineage>
        <taxon>Eukaryota</taxon>
        <taxon>Viridiplantae</taxon>
        <taxon>Chlorophyta</taxon>
        <taxon>core chlorophytes</taxon>
        <taxon>Trebouxiophyceae</taxon>
        <taxon>Chlorellales</taxon>
        <taxon>Chlorellaceae</taxon>
        <taxon>Chlorella clade</taxon>
        <taxon>Chlorella</taxon>
    </lineage>
</organism>
<evidence type="ECO:0000256" key="7">
    <source>
        <dbReference type="SAM" id="SignalP"/>
    </source>
</evidence>
<feature type="signal peptide" evidence="7">
    <location>
        <begin position="1"/>
        <end position="18"/>
    </location>
</feature>
<gene>
    <name evidence="8" type="ORF">CHLNCDRAFT_57900</name>
</gene>
<reference evidence="8 9" key="1">
    <citation type="journal article" date="2010" name="Plant Cell">
        <title>The Chlorella variabilis NC64A genome reveals adaptation to photosymbiosis, coevolution with viruses, and cryptic sex.</title>
        <authorList>
            <person name="Blanc G."/>
            <person name="Duncan G."/>
            <person name="Agarkova I."/>
            <person name="Borodovsky M."/>
            <person name="Gurnon J."/>
            <person name="Kuo A."/>
            <person name="Lindquist E."/>
            <person name="Lucas S."/>
            <person name="Pangilinan J."/>
            <person name="Polle J."/>
            <person name="Salamov A."/>
            <person name="Terry A."/>
            <person name="Yamada T."/>
            <person name="Dunigan D.D."/>
            <person name="Grigoriev I.V."/>
            <person name="Claverie J.M."/>
            <person name="Van Etten J.L."/>
        </authorList>
    </citation>
    <scope>NUCLEOTIDE SEQUENCE [LARGE SCALE GENOMIC DNA]</scope>
    <source>
        <strain evidence="8 9">NC64A</strain>
    </source>
</reference>
<dbReference type="EMBL" id="GL433844">
    <property type="protein sequence ID" value="EFN55594.1"/>
    <property type="molecule type" value="Genomic_DNA"/>
</dbReference>
<evidence type="ECO:0000256" key="6">
    <source>
        <dbReference type="SAM" id="Phobius"/>
    </source>
</evidence>
<dbReference type="eggNOG" id="KOG1192">
    <property type="taxonomic scope" value="Eukaryota"/>
</dbReference>
<dbReference type="InterPro" id="IPR050271">
    <property type="entry name" value="UDP-glycosyltransferase"/>
</dbReference>
<dbReference type="PROSITE" id="PS00375">
    <property type="entry name" value="UDPGT"/>
    <property type="match status" value="1"/>
</dbReference>
<dbReference type="Pfam" id="PF00201">
    <property type="entry name" value="UDPGT"/>
    <property type="match status" value="2"/>
</dbReference>
<keyword evidence="2 4" id="KW-0328">Glycosyltransferase</keyword>
<evidence type="ECO:0000313" key="8">
    <source>
        <dbReference type="EMBL" id="EFN55594.1"/>
    </source>
</evidence>